<dbReference type="InterPro" id="IPR036515">
    <property type="entry name" value="Transposase_17_sf"/>
</dbReference>
<organism evidence="2 3">
    <name type="scientific">Bradyrhizobium macuxiense</name>
    <dbReference type="NCBI Taxonomy" id="1755647"/>
    <lineage>
        <taxon>Bacteria</taxon>
        <taxon>Pseudomonadati</taxon>
        <taxon>Pseudomonadota</taxon>
        <taxon>Alphaproteobacteria</taxon>
        <taxon>Hyphomicrobiales</taxon>
        <taxon>Nitrobacteraceae</taxon>
        <taxon>Bradyrhizobium</taxon>
    </lineage>
</organism>
<dbReference type="SMART" id="SM01321">
    <property type="entry name" value="Y1_Tnp"/>
    <property type="match status" value="1"/>
</dbReference>
<evidence type="ECO:0000313" key="2">
    <source>
        <dbReference type="EMBL" id="TWC05920.1"/>
    </source>
</evidence>
<evidence type="ECO:0000259" key="1">
    <source>
        <dbReference type="SMART" id="SM01321"/>
    </source>
</evidence>
<dbReference type="GO" id="GO:0006313">
    <property type="term" value="P:DNA transposition"/>
    <property type="evidence" value="ECO:0007669"/>
    <property type="project" value="InterPro"/>
</dbReference>
<dbReference type="Proteomes" id="UP000321304">
    <property type="component" value="Unassembled WGS sequence"/>
</dbReference>
<dbReference type="RefSeq" id="WP_146984931.1">
    <property type="nucleotide sequence ID" value="NZ_VITY01000002.1"/>
</dbReference>
<gene>
    <name evidence="2" type="ORF">FBZ93_102234</name>
</gene>
<comment type="caution">
    <text evidence="2">The sequence shown here is derived from an EMBL/GenBank/DDBJ whole genome shotgun (WGS) entry which is preliminary data.</text>
</comment>
<name>A0A560ME85_9BRAD</name>
<dbReference type="PANTHER" id="PTHR36966:SF1">
    <property type="entry name" value="REP-ASSOCIATED TYROSINE TRANSPOSASE"/>
    <property type="match status" value="1"/>
</dbReference>
<evidence type="ECO:0000313" key="3">
    <source>
        <dbReference type="Proteomes" id="UP000321304"/>
    </source>
</evidence>
<accession>A0A560ME85</accession>
<dbReference type="AlphaFoldDB" id="A0A560ME85"/>
<dbReference type="SUPFAM" id="SSF143422">
    <property type="entry name" value="Transposase IS200-like"/>
    <property type="match status" value="1"/>
</dbReference>
<proteinExistence type="predicted"/>
<dbReference type="Gene3D" id="3.30.70.1290">
    <property type="entry name" value="Transposase IS200-like"/>
    <property type="match status" value="1"/>
</dbReference>
<keyword evidence="3" id="KW-1185">Reference proteome</keyword>
<dbReference type="GO" id="GO:0043565">
    <property type="term" value="F:sequence-specific DNA binding"/>
    <property type="evidence" value="ECO:0007669"/>
    <property type="project" value="TreeGrafter"/>
</dbReference>
<dbReference type="OrthoDB" id="9794403at2"/>
<dbReference type="InterPro" id="IPR052715">
    <property type="entry name" value="RAYT_transposase"/>
</dbReference>
<reference evidence="2 3" key="1">
    <citation type="submission" date="2019-06" db="EMBL/GenBank/DDBJ databases">
        <title>Genomic Encyclopedia of Type Strains, Phase IV (KMG-V): Genome sequencing to study the core and pangenomes of soil and plant-associated prokaryotes.</title>
        <authorList>
            <person name="Whitman W."/>
        </authorList>
    </citation>
    <scope>NUCLEOTIDE SEQUENCE [LARGE SCALE GENOMIC DNA]</scope>
    <source>
        <strain evidence="2 3">BR 10355</strain>
    </source>
</reference>
<feature type="domain" description="Transposase IS200-like" evidence="1">
    <location>
        <begin position="9"/>
        <end position="132"/>
    </location>
</feature>
<sequence>MPNYRRAFIPGGCWFFTVNLLDRRQTLLVDHIAELRNAVAATRRDYAFTIDAFVILPDHLHAVWTLPPGDTDFSTRWRLVKNRFARALPRHEKLSDVRTARNERGIWQRRFWEHLIRDETDYVRHIEYCYINPLKHRHVARVCDWPHSSFHRDVRAGVFPDDWGGDVAMSGDFGERQ</sequence>
<protein>
    <submittedName>
        <fullName evidence="2">Putative transposase</fullName>
    </submittedName>
</protein>
<dbReference type="InterPro" id="IPR002686">
    <property type="entry name" value="Transposase_17"/>
</dbReference>
<dbReference type="GO" id="GO:0004803">
    <property type="term" value="F:transposase activity"/>
    <property type="evidence" value="ECO:0007669"/>
    <property type="project" value="InterPro"/>
</dbReference>
<dbReference type="EMBL" id="VITY01000002">
    <property type="protein sequence ID" value="TWC05920.1"/>
    <property type="molecule type" value="Genomic_DNA"/>
</dbReference>
<dbReference type="PANTHER" id="PTHR36966">
    <property type="entry name" value="REP-ASSOCIATED TYROSINE TRANSPOSASE"/>
    <property type="match status" value="1"/>
</dbReference>
<dbReference type="NCBIfam" id="NF047646">
    <property type="entry name" value="REP_Tyr_transpos"/>
    <property type="match status" value="1"/>
</dbReference>